<accession>A0A2S8FT31</accession>
<dbReference type="RefSeq" id="WP_105355045.1">
    <property type="nucleotide sequence ID" value="NZ_PUIB01000016.1"/>
</dbReference>
<proteinExistence type="predicted"/>
<protein>
    <recommendedName>
        <fullName evidence="1">Hemerythrin-like domain-containing protein</fullName>
    </recommendedName>
</protein>
<dbReference type="InterPro" id="IPR012312">
    <property type="entry name" value="Hemerythrin-like"/>
</dbReference>
<name>A0A2S8FT31_9BACT</name>
<dbReference type="AlphaFoldDB" id="A0A2S8FT31"/>
<dbReference type="EMBL" id="PUIB01000016">
    <property type="protein sequence ID" value="PQO35210.1"/>
    <property type="molecule type" value="Genomic_DNA"/>
</dbReference>
<evidence type="ECO:0000313" key="3">
    <source>
        <dbReference type="Proteomes" id="UP000239388"/>
    </source>
</evidence>
<organism evidence="2 3">
    <name type="scientific">Blastopirellula marina</name>
    <dbReference type="NCBI Taxonomy" id="124"/>
    <lineage>
        <taxon>Bacteria</taxon>
        <taxon>Pseudomonadati</taxon>
        <taxon>Planctomycetota</taxon>
        <taxon>Planctomycetia</taxon>
        <taxon>Pirellulales</taxon>
        <taxon>Pirellulaceae</taxon>
        <taxon>Blastopirellula</taxon>
    </lineage>
</organism>
<dbReference type="Proteomes" id="UP000239388">
    <property type="component" value="Unassembled WGS sequence"/>
</dbReference>
<dbReference type="Pfam" id="PF01814">
    <property type="entry name" value="Hemerythrin"/>
    <property type="match status" value="1"/>
</dbReference>
<evidence type="ECO:0000313" key="2">
    <source>
        <dbReference type="EMBL" id="PQO35210.1"/>
    </source>
</evidence>
<dbReference type="Gene3D" id="1.20.120.520">
    <property type="entry name" value="nmb1532 protein domain like"/>
    <property type="match status" value="1"/>
</dbReference>
<evidence type="ECO:0000259" key="1">
    <source>
        <dbReference type="Pfam" id="PF01814"/>
    </source>
</evidence>
<reference evidence="2 3" key="1">
    <citation type="submission" date="2018-02" db="EMBL/GenBank/DDBJ databases">
        <title>Comparative genomes isolates from brazilian mangrove.</title>
        <authorList>
            <person name="Araujo J.E."/>
            <person name="Taketani R.G."/>
            <person name="Silva M.C.P."/>
            <person name="Loureco M.V."/>
            <person name="Andreote F.D."/>
        </authorList>
    </citation>
    <scope>NUCLEOTIDE SEQUENCE [LARGE SCALE GENOMIC DNA]</scope>
    <source>
        <strain evidence="2 3">NAP PRIS-MGV</strain>
    </source>
</reference>
<gene>
    <name evidence="2" type="ORF">C5Y98_14780</name>
</gene>
<sequence length="157" mass="18316">MNGNSYLNCSDEGFRHHLHEEHRQLNVELDQLSACCLGQLKECDLQTDWNRLRDRVHRLRDNLVHHFQEEEEGCCLDEAVARRPTLAAEAREIESEHPELLAELDGLINWLDEEPPLEMTLQNARARLNAFAENLRRHEWREDALIRRGVGAFGVDD</sequence>
<comment type="caution">
    <text evidence="2">The sequence shown here is derived from an EMBL/GenBank/DDBJ whole genome shotgun (WGS) entry which is preliminary data.</text>
</comment>
<feature type="domain" description="Hemerythrin-like" evidence="1">
    <location>
        <begin position="16"/>
        <end position="144"/>
    </location>
</feature>
<dbReference type="OrthoDB" id="271093at2"/>